<accession>A0A2U1T6X4</accession>
<evidence type="ECO:0000256" key="2">
    <source>
        <dbReference type="ARBA" id="ARBA00022777"/>
    </source>
</evidence>
<keyword evidence="7" id="KW-1185">Reference proteome</keyword>
<sequence length="387" mass="40727">MPSSYSVPSGPAYPTLVRPERGRAVAGVAAGVASQLRIDVLYVRLAFVVMTVFSGLGAWAYGGLWIFTHARSDAPAPPSRHNLPRSVNLVLAGVAVATVVGGSWVLTTLPAAVIFALVMAGVGGFLAWMAYDRGTSSANAIVFFVVGAVLVVGGLGLSIWWWESGGMAGTLAAVLLTLAGVAVLAGPAVVRLWESEAASRAQKVAAEERADIASRLHDSVLQTLALIQKRAEDPEEVARLARQQERELRGWLFAPEDAHAETTVFAALKRAGGEVEDMFGLRVSCVTVGEDKELNDASKAVVLAAREAMVNAAKHAGVDTLDVYGEYLAGELAIFVRDRGCGFELEAVGEDRHGIRDSIQARVERAGGAVQISSTPGEGTEVEITLP</sequence>
<feature type="transmembrane region" description="Helical" evidence="4">
    <location>
        <begin position="112"/>
        <end position="131"/>
    </location>
</feature>
<dbReference type="CDD" id="cd16917">
    <property type="entry name" value="HATPase_UhpB-NarQ-NarX-like"/>
    <property type="match status" value="1"/>
</dbReference>
<evidence type="ECO:0000256" key="4">
    <source>
        <dbReference type="SAM" id="Phobius"/>
    </source>
</evidence>
<dbReference type="InterPro" id="IPR050482">
    <property type="entry name" value="Sensor_HK_TwoCompSys"/>
</dbReference>
<keyword evidence="4" id="KW-1133">Transmembrane helix</keyword>
<feature type="transmembrane region" description="Helical" evidence="4">
    <location>
        <begin position="138"/>
        <end position="162"/>
    </location>
</feature>
<feature type="transmembrane region" description="Helical" evidence="4">
    <location>
        <begin position="87"/>
        <end position="106"/>
    </location>
</feature>
<dbReference type="PANTHER" id="PTHR24421:SF61">
    <property type="entry name" value="OXYGEN SENSOR HISTIDINE KINASE NREB"/>
    <property type="match status" value="1"/>
</dbReference>
<dbReference type="GO" id="GO:0000160">
    <property type="term" value="P:phosphorelay signal transduction system"/>
    <property type="evidence" value="ECO:0007669"/>
    <property type="project" value="UniProtKB-KW"/>
</dbReference>
<dbReference type="InterPro" id="IPR007168">
    <property type="entry name" value="Phageshock_PspC_N"/>
</dbReference>
<dbReference type="Pfam" id="PF04024">
    <property type="entry name" value="PspC"/>
    <property type="match status" value="1"/>
</dbReference>
<dbReference type="KEGG" id="cyz:C3B44_02265"/>
<dbReference type="GO" id="GO:0016301">
    <property type="term" value="F:kinase activity"/>
    <property type="evidence" value="ECO:0007669"/>
    <property type="project" value="UniProtKB-KW"/>
</dbReference>
<feature type="transmembrane region" description="Helical" evidence="4">
    <location>
        <begin position="168"/>
        <end position="193"/>
    </location>
</feature>
<name>A0A2U1T6X4_9CORY</name>
<organism evidence="6 7">
    <name type="scientific">Corynebacterium yudongzhengii</name>
    <dbReference type="NCBI Taxonomy" id="2080740"/>
    <lineage>
        <taxon>Bacteria</taxon>
        <taxon>Bacillati</taxon>
        <taxon>Actinomycetota</taxon>
        <taxon>Actinomycetes</taxon>
        <taxon>Mycobacteriales</taxon>
        <taxon>Corynebacteriaceae</taxon>
        <taxon>Corynebacterium</taxon>
    </lineage>
</organism>
<dbReference type="OrthoDB" id="3534856at2"/>
<keyword evidence="4" id="KW-0472">Membrane</keyword>
<dbReference type="AlphaFoldDB" id="A0A2U1T6X4"/>
<dbReference type="SUPFAM" id="SSF55874">
    <property type="entry name" value="ATPase domain of HSP90 chaperone/DNA topoisomerase II/histidine kinase"/>
    <property type="match status" value="1"/>
</dbReference>
<gene>
    <name evidence="6" type="ORF">DF222_05350</name>
</gene>
<evidence type="ECO:0000259" key="5">
    <source>
        <dbReference type="Pfam" id="PF04024"/>
    </source>
</evidence>
<keyword evidence="3" id="KW-0902">Two-component regulatory system</keyword>
<dbReference type="Gene3D" id="3.30.565.10">
    <property type="entry name" value="Histidine kinase-like ATPase, C-terminal domain"/>
    <property type="match status" value="1"/>
</dbReference>
<feature type="domain" description="Phage shock protein PspC N-terminal" evidence="5">
    <location>
        <begin position="15"/>
        <end position="68"/>
    </location>
</feature>
<evidence type="ECO:0000256" key="3">
    <source>
        <dbReference type="ARBA" id="ARBA00023012"/>
    </source>
</evidence>
<keyword evidence="4" id="KW-0812">Transmembrane</keyword>
<evidence type="ECO:0000313" key="7">
    <source>
        <dbReference type="Proteomes" id="UP000244989"/>
    </source>
</evidence>
<comment type="caution">
    <text evidence="6">The sequence shown here is derived from an EMBL/GenBank/DDBJ whole genome shotgun (WGS) entry which is preliminary data.</text>
</comment>
<reference evidence="7" key="1">
    <citation type="submission" date="2018-04" db="EMBL/GenBank/DDBJ databases">
        <authorList>
            <person name="Liu S."/>
            <person name="Wang Z."/>
            <person name="Li J."/>
        </authorList>
    </citation>
    <scope>NUCLEOTIDE SEQUENCE [LARGE SCALE GENOMIC DNA]</scope>
    <source>
        <strain evidence="7">2189</strain>
    </source>
</reference>
<protein>
    <submittedName>
        <fullName evidence="6">PspC domain-containing protein</fullName>
    </submittedName>
</protein>
<feature type="transmembrane region" description="Helical" evidence="4">
    <location>
        <begin position="41"/>
        <end position="67"/>
    </location>
</feature>
<dbReference type="RefSeq" id="WP_108430938.1">
    <property type="nucleotide sequence ID" value="NZ_CP026947.1"/>
</dbReference>
<dbReference type="InterPro" id="IPR036890">
    <property type="entry name" value="HATPase_C_sf"/>
</dbReference>
<dbReference type="EMBL" id="QEEZ01000008">
    <property type="protein sequence ID" value="PWC01760.1"/>
    <property type="molecule type" value="Genomic_DNA"/>
</dbReference>
<evidence type="ECO:0000313" key="6">
    <source>
        <dbReference type="EMBL" id="PWC01760.1"/>
    </source>
</evidence>
<dbReference type="Proteomes" id="UP000244989">
    <property type="component" value="Unassembled WGS sequence"/>
</dbReference>
<keyword evidence="2" id="KW-0418">Kinase</keyword>
<proteinExistence type="predicted"/>
<evidence type="ECO:0000256" key="1">
    <source>
        <dbReference type="ARBA" id="ARBA00022679"/>
    </source>
</evidence>
<dbReference type="PANTHER" id="PTHR24421">
    <property type="entry name" value="NITRATE/NITRITE SENSOR PROTEIN NARX-RELATED"/>
    <property type="match status" value="1"/>
</dbReference>
<keyword evidence="1" id="KW-0808">Transferase</keyword>